<dbReference type="GeneID" id="38780861"/>
<proteinExistence type="predicted"/>
<reference evidence="2 3" key="1">
    <citation type="journal article" date="2018" name="Sci. Rep.">
        <title>Genome sequence of the cauliflower mushroom Sparassis crispa (Hanabiratake) and its association with beneficial usage.</title>
        <authorList>
            <person name="Kiyama R."/>
            <person name="Furutani Y."/>
            <person name="Kawaguchi K."/>
            <person name="Nakanishi T."/>
        </authorList>
    </citation>
    <scope>NUCLEOTIDE SEQUENCE [LARGE SCALE GENOMIC DNA]</scope>
</reference>
<dbReference type="Proteomes" id="UP000287166">
    <property type="component" value="Unassembled WGS sequence"/>
</dbReference>
<evidence type="ECO:0000259" key="1">
    <source>
        <dbReference type="Pfam" id="PF03795"/>
    </source>
</evidence>
<dbReference type="OrthoDB" id="5519740at2759"/>
<feature type="domain" description="YCII-related" evidence="1">
    <location>
        <begin position="11"/>
        <end position="100"/>
    </location>
</feature>
<organism evidence="2 3">
    <name type="scientific">Sparassis crispa</name>
    <dbReference type="NCBI Taxonomy" id="139825"/>
    <lineage>
        <taxon>Eukaryota</taxon>
        <taxon>Fungi</taxon>
        <taxon>Dikarya</taxon>
        <taxon>Basidiomycota</taxon>
        <taxon>Agaricomycotina</taxon>
        <taxon>Agaricomycetes</taxon>
        <taxon>Polyporales</taxon>
        <taxon>Sparassidaceae</taxon>
        <taxon>Sparassis</taxon>
    </lineage>
</organism>
<dbReference type="AlphaFoldDB" id="A0A401GQC2"/>
<evidence type="ECO:0000313" key="2">
    <source>
        <dbReference type="EMBL" id="GBE83944.1"/>
    </source>
</evidence>
<dbReference type="InterPro" id="IPR051807">
    <property type="entry name" value="Sec-metab_biosynth-assoc"/>
</dbReference>
<dbReference type="InParanoid" id="A0A401GQC2"/>
<gene>
    <name evidence="2" type="ORF">SCP_0510030</name>
</gene>
<dbReference type="EMBL" id="BFAD01000005">
    <property type="protein sequence ID" value="GBE83944.1"/>
    <property type="molecule type" value="Genomic_DNA"/>
</dbReference>
<dbReference type="Pfam" id="PF03795">
    <property type="entry name" value="YCII"/>
    <property type="match status" value="1"/>
</dbReference>
<name>A0A401GQC2_9APHY</name>
<dbReference type="InterPro" id="IPR005545">
    <property type="entry name" value="YCII"/>
</dbReference>
<dbReference type="SUPFAM" id="SSF54909">
    <property type="entry name" value="Dimeric alpha+beta barrel"/>
    <property type="match status" value="1"/>
</dbReference>
<comment type="caution">
    <text evidence="2">The sequence shown here is derived from an EMBL/GenBank/DDBJ whole genome shotgun (WGS) entry which is preliminary data.</text>
</comment>
<dbReference type="InterPro" id="IPR011008">
    <property type="entry name" value="Dimeric_a/b-barrel"/>
</dbReference>
<protein>
    <recommendedName>
        <fullName evidence="1">YCII-related domain-containing protein</fullName>
    </recommendedName>
</protein>
<evidence type="ECO:0000313" key="3">
    <source>
        <dbReference type="Proteomes" id="UP000287166"/>
    </source>
</evidence>
<accession>A0A401GQC2</accession>
<dbReference type="RefSeq" id="XP_027614857.1">
    <property type="nucleotide sequence ID" value="XM_027759056.1"/>
</dbReference>
<sequence length="114" mass="12532">MSTTALPLHKFLVYAPDQTDVGALERRLSVRASHLENATGTARKGLLQTGGPLLSPESIASPTAEKKMVGSLMIFEADNIETVKKIVESDIYYTSGVWDKEKLVILPWIQATFQ</sequence>
<dbReference type="Gene3D" id="3.30.70.1060">
    <property type="entry name" value="Dimeric alpha+beta barrel"/>
    <property type="match status" value="1"/>
</dbReference>
<dbReference type="PANTHER" id="PTHR33606">
    <property type="entry name" value="PROTEIN YCII"/>
    <property type="match status" value="1"/>
</dbReference>
<dbReference type="PANTHER" id="PTHR33606:SF3">
    <property type="entry name" value="PROTEIN YCII"/>
    <property type="match status" value="1"/>
</dbReference>
<keyword evidence="3" id="KW-1185">Reference proteome</keyword>